<dbReference type="Proteomes" id="UP000002029">
    <property type="component" value="Chromosome"/>
</dbReference>
<accession>D2BC56</accession>
<dbReference type="KEGG" id="sro:Sros_5312"/>
<feature type="signal peptide" evidence="1">
    <location>
        <begin position="1"/>
        <end position="30"/>
    </location>
</feature>
<protein>
    <recommendedName>
        <fullName evidence="4">Secreted protein</fullName>
    </recommendedName>
</protein>
<reference evidence="2 3" key="1">
    <citation type="journal article" date="2010" name="Stand. Genomic Sci.">
        <title>Complete genome sequence of Streptosporangium roseum type strain (NI 9100).</title>
        <authorList>
            <person name="Nolan M."/>
            <person name="Sikorski J."/>
            <person name="Jando M."/>
            <person name="Lucas S."/>
            <person name="Lapidus A."/>
            <person name="Glavina Del Rio T."/>
            <person name="Chen F."/>
            <person name="Tice H."/>
            <person name="Pitluck S."/>
            <person name="Cheng J.F."/>
            <person name="Chertkov O."/>
            <person name="Sims D."/>
            <person name="Meincke L."/>
            <person name="Brettin T."/>
            <person name="Han C."/>
            <person name="Detter J.C."/>
            <person name="Bruce D."/>
            <person name="Goodwin L."/>
            <person name="Land M."/>
            <person name="Hauser L."/>
            <person name="Chang Y.J."/>
            <person name="Jeffries C.D."/>
            <person name="Ivanova N."/>
            <person name="Mavromatis K."/>
            <person name="Mikhailova N."/>
            <person name="Chen A."/>
            <person name="Palaniappan K."/>
            <person name="Chain P."/>
            <person name="Rohde M."/>
            <person name="Goker M."/>
            <person name="Bristow J."/>
            <person name="Eisen J.A."/>
            <person name="Markowitz V."/>
            <person name="Hugenholtz P."/>
            <person name="Kyrpides N.C."/>
            <person name="Klenk H.P."/>
        </authorList>
    </citation>
    <scope>NUCLEOTIDE SEQUENCE [LARGE SCALE GENOMIC DNA]</scope>
    <source>
        <strain evidence="3">ATCC 12428 / DSM 43021 / JCM 3005 / NI 9100</strain>
    </source>
</reference>
<keyword evidence="1" id="KW-0732">Signal</keyword>
<feature type="chain" id="PRO_5039681275" description="Secreted protein" evidence="1">
    <location>
        <begin position="31"/>
        <end position="108"/>
    </location>
</feature>
<proteinExistence type="predicted"/>
<evidence type="ECO:0000313" key="2">
    <source>
        <dbReference type="EMBL" id="ACZ88079.1"/>
    </source>
</evidence>
<evidence type="ECO:0000313" key="3">
    <source>
        <dbReference type="Proteomes" id="UP000002029"/>
    </source>
</evidence>
<dbReference type="HOGENOM" id="CLU_2169696_0_0_11"/>
<organism evidence="2 3">
    <name type="scientific">Streptosporangium roseum (strain ATCC 12428 / DSM 43021 / JCM 3005 / KCTC 9067 / NCIMB 10171 / NRRL 2505 / NI 9100)</name>
    <dbReference type="NCBI Taxonomy" id="479432"/>
    <lineage>
        <taxon>Bacteria</taxon>
        <taxon>Bacillati</taxon>
        <taxon>Actinomycetota</taxon>
        <taxon>Actinomycetes</taxon>
        <taxon>Streptosporangiales</taxon>
        <taxon>Streptosporangiaceae</taxon>
        <taxon>Streptosporangium</taxon>
    </lineage>
</organism>
<dbReference type="EMBL" id="CP001814">
    <property type="protein sequence ID" value="ACZ88079.1"/>
    <property type="molecule type" value="Genomic_DNA"/>
</dbReference>
<keyword evidence="3" id="KW-1185">Reference proteome</keyword>
<sequence length="108" mass="11783">MNLRRWGALGTAAVSLAGTMIAGGATAAHADTRCDWTWIKINSGAGAEAPSVDRGHSHNTGNHYVQDFIWSSRNGQYIWFWVADNNGGNDGDTKDTQYGQSFCEYPAW</sequence>
<evidence type="ECO:0000256" key="1">
    <source>
        <dbReference type="SAM" id="SignalP"/>
    </source>
</evidence>
<dbReference type="OrthoDB" id="4336565at2"/>
<dbReference type="RefSeq" id="WP_012891816.1">
    <property type="nucleotide sequence ID" value="NC_013595.1"/>
</dbReference>
<name>D2BC56_STRRD</name>
<evidence type="ECO:0008006" key="4">
    <source>
        <dbReference type="Google" id="ProtNLM"/>
    </source>
</evidence>
<gene>
    <name evidence="2" type="ordered locus">Sros_5312</name>
</gene>
<dbReference type="eggNOG" id="ENOG5033NNQ">
    <property type="taxonomic scope" value="Bacteria"/>
</dbReference>
<dbReference type="AlphaFoldDB" id="D2BC56"/>